<dbReference type="Proteomes" id="UP000807716">
    <property type="component" value="Unassembled WGS sequence"/>
</dbReference>
<feature type="region of interest" description="Disordered" evidence="1">
    <location>
        <begin position="35"/>
        <end position="64"/>
    </location>
</feature>
<evidence type="ECO:0000256" key="1">
    <source>
        <dbReference type="SAM" id="MobiDB-lite"/>
    </source>
</evidence>
<keyword evidence="2" id="KW-1133">Transmembrane helix</keyword>
<dbReference type="OrthoDB" id="427096at2759"/>
<proteinExistence type="predicted"/>
<keyword evidence="2" id="KW-0472">Membrane</keyword>
<feature type="region of interest" description="Disordered" evidence="1">
    <location>
        <begin position="203"/>
        <end position="228"/>
    </location>
</feature>
<accession>A0A9P6U772</accession>
<feature type="transmembrane region" description="Helical" evidence="2">
    <location>
        <begin position="238"/>
        <end position="260"/>
    </location>
</feature>
<reference evidence="3" key="1">
    <citation type="journal article" date="2020" name="Fungal Divers.">
        <title>Resolving the Mortierellaceae phylogeny through synthesis of multi-gene phylogenetics and phylogenomics.</title>
        <authorList>
            <person name="Vandepol N."/>
            <person name="Liber J."/>
            <person name="Desiro A."/>
            <person name="Na H."/>
            <person name="Kennedy M."/>
            <person name="Barry K."/>
            <person name="Grigoriev I.V."/>
            <person name="Miller A.N."/>
            <person name="O'Donnell K."/>
            <person name="Stajich J.E."/>
            <person name="Bonito G."/>
        </authorList>
    </citation>
    <scope>NUCLEOTIDE SEQUENCE</scope>
    <source>
        <strain evidence="3">BC1065</strain>
    </source>
</reference>
<feature type="compositionally biased region" description="Low complexity" evidence="1">
    <location>
        <begin position="92"/>
        <end position="104"/>
    </location>
</feature>
<sequence length="303" mass="33176">MDPAHEPIVDTDIIILPDALPKPDDKANVVSKVTSLESDVDGSSLPIVDSASDPNPSTTSSNNLEQALARVIEAVLTKPDQEEGDLAPPPSLLLAADADLQSLQDIEEQQFDSTDEDQDPSSEVAEEEEFETTLQGGLFSEDNGNQSTPDDVDEESHLETEEPDEPPENVNLLTTFAKSRLKTDDDSSVSGYLSQDPPLYASESVQKSSISGKDAALSTSSSPPPTLQSTTPAVRAELLHLLWLILLLCGGMAMVLILSLPRTRRYLLWPIRHWFYTKLPQQEQDTSLERVMLRELGEDLIID</sequence>
<feature type="compositionally biased region" description="Low complexity" evidence="1">
    <location>
        <begin position="217"/>
        <end position="228"/>
    </location>
</feature>
<keyword evidence="4" id="KW-1185">Reference proteome</keyword>
<gene>
    <name evidence="3" type="ORF">DFQ27_002567</name>
</gene>
<feature type="compositionally biased region" description="Acidic residues" evidence="1">
    <location>
        <begin position="105"/>
        <end position="131"/>
    </location>
</feature>
<feature type="region of interest" description="Disordered" evidence="1">
    <location>
        <begin position="79"/>
        <end position="170"/>
    </location>
</feature>
<protein>
    <submittedName>
        <fullName evidence="3">Uncharacterized protein</fullName>
    </submittedName>
</protein>
<evidence type="ECO:0000313" key="3">
    <source>
        <dbReference type="EMBL" id="KAG0262067.1"/>
    </source>
</evidence>
<keyword evidence="2" id="KW-0812">Transmembrane</keyword>
<name>A0A9P6U772_9FUNG</name>
<evidence type="ECO:0000313" key="4">
    <source>
        <dbReference type="Proteomes" id="UP000807716"/>
    </source>
</evidence>
<feature type="compositionally biased region" description="Low complexity" evidence="1">
    <location>
        <begin position="49"/>
        <end position="62"/>
    </location>
</feature>
<evidence type="ECO:0000256" key="2">
    <source>
        <dbReference type="SAM" id="Phobius"/>
    </source>
</evidence>
<dbReference type="AlphaFoldDB" id="A0A9P6U772"/>
<dbReference type="EMBL" id="JAAAJB010000198">
    <property type="protein sequence ID" value="KAG0262067.1"/>
    <property type="molecule type" value="Genomic_DNA"/>
</dbReference>
<organism evidence="3 4">
    <name type="scientific">Actinomortierella ambigua</name>
    <dbReference type="NCBI Taxonomy" id="1343610"/>
    <lineage>
        <taxon>Eukaryota</taxon>
        <taxon>Fungi</taxon>
        <taxon>Fungi incertae sedis</taxon>
        <taxon>Mucoromycota</taxon>
        <taxon>Mortierellomycotina</taxon>
        <taxon>Mortierellomycetes</taxon>
        <taxon>Mortierellales</taxon>
        <taxon>Mortierellaceae</taxon>
        <taxon>Actinomortierella</taxon>
    </lineage>
</organism>
<comment type="caution">
    <text evidence="3">The sequence shown here is derived from an EMBL/GenBank/DDBJ whole genome shotgun (WGS) entry which is preliminary data.</text>
</comment>